<protein>
    <submittedName>
        <fullName evidence="2">DUF5333 domain-containing protein</fullName>
    </submittedName>
</protein>
<dbReference type="Pfam" id="PF17267">
    <property type="entry name" value="DUF5333"/>
    <property type="match status" value="1"/>
</dbReference>
<feature type="signal peptide" evidence="1">
    <location>
        <begin position="1"/>
        <end position="20"/>
    </location>
</feature>
<dbReference type="Proteomes" id="UP001595973">
    <property type="component" value="Unassembled WGS sequence"/>
</dbReference>
<keyword evidence="3" id="KW-1185">Reference proteome</keyword>
<evidence type="ECO:0000313" key="3">
    <source>
        <dbReference type="Proteomes" id="UP001595973"/>
    </source>
</evidence>
<sequence length="136" mass="14584">MTLKTFVAAIAIAVALPSYAAAARPALRDVPEIENALFAVAIADAVRDNCSSINARLVRALSFLRQIKAQANALGYSDDEIRNYVESDVEKARMRKKGKAFLAANGVNPDDPETFCTFGRAEIAKNSAIGALLRAN</sequence>
<comment type="caution">
    <text evidence="2">The sequence shown here is derived from an EMBL/GenBank/DDBJ whole genome shotgun (WGS) entry which is preliminary data.</text>
</comment>
<gene>
    <name evidence="2" type="ORF">ACFO5X_08740</name>
</gene>
<organism evidence="2 3">
    <name type="scientific">Seohaeicola nanhaiensis</name>
    <dbReference type="NCBI Taxonomy" id="1387282"/>
    <lineage>
        <taxon>Bacteria</taxon>
        <taxon>Pseudomonadati</taxon>
        <taxon>Pseudomonadota</taxon>
        <taxon>Alphaproteobacteria</taxon>
        <taxon>Rhodobacterales</taxon>
        <taxon>Roseobacteraceae</taxon>
        <taxon>Seohaeicola</taxon>
    </lineage>
</organism>
<evidence type="ECO:0000313" key="2">
    <source>
        <dbReference type="EMBL" id="MFC4668637.1"/>
    </source>
</evidence>
<feature type="chain" id="PRO_5047067769" evidence="1">
    <location>
        <begin position="21"/>
        <end position="136"/>
    </location>
</feature>
<dbReference type="EMBL" id="JBHSGI010000005">
    <property type="protein sequence ID" value="MFC4668637.1"/>
    <property type="molecule type" value="Genomic_DNA"/>
</dbReference>
<reference evidence="3" key="1">
    <citation type="journal article" date="2019" name="Int. J. Syst. Evol. Microbiol.">
        <title>The Global Catalogue of Microorganisms (GCM) 10K type strain sequencing project: providing services to taxonomists for standard genome sequencing and annotation.</title>
        <authorList>
            <consortium name="The Broad Institute Genomics Platform"/>
            <consortium name="The Broad Institute Genome Sequencing Center for Infectious Disease"/>
            <person name="Wu L."/>
            <person name="Ma J."/>
        </authorList>
    </citation>
    <scope>NUCLEOTIDE SEQUENCE [LARGE SCALE GENOMIC DNA]</scope>
    <source>
        <strain evidence="3">CGMCC 4.7283</strain>
    </source>
</reference>
<dbReference type="InterPro" id="IPR020349">
    <property type="entry name" value="Uncharacterised_14.7kDa"/>
</dbReference>
<proteinExistence type="predicted"/>
<evidence type="ECO:0000256" key="1">
    <source>
        <dbReference type="SAM" id="SignalP"/>
    </source>
</evidence>
<accession>A0ABV9KEK1</accession>
<dbReference type="RefSeq" id="WP_380716960.1">
    <property type="nucleotide sequence ID" value="NZ_JBHSGI010000005.1"/>
</dbReference>
<name>A0ABV9KEK1_9RHOB</name>
<keyword evidence="1" id="KW-0732">Signal</keyword>